<keyword evidence="1" id="KW-0732">Signal</keyword>
<dbReference type="InterPro" id="IPR001638">
    <property type="entry name" value="Solute-binding_3/MltF_N"/>
</dbReference>
<feature type="signal peptide" evidence="1">
    <location>
        <begin position="1"/>
        <end position="20"/>
    </location>
</feature>
<feature type="domain" description="Solute-binding protein family 3/N-terminal" evidence="2">
    <location>
        <begin position="29"/>
        <end position="245"/>
    </location>
</feature>
<reference evidence="3 4" key="1">
    <citation type="submission" date="2015-09" db="EMBL/GenBank/DDBJ databases">
        <title>Identification and resolution of microdiversity through metagenomic sequencing of parallel consortia.</title>
        <authorList>
            <person name="Nelson W.C."/>
            <person name="Romine M.F."/>
            <person name="Lindemann S.R."/>
        </authorList>
    </citation>
    <scope>NUCLEOTIDE SEQUENCE [LARGE SCALE GENOMIC DNA]</scope>
    <source>
        <strain evidence="3">HL-55</strain>
    </source>
</reference>
<feature type="chain" id="PRO_5006146373" evidence="1">
    <location>
        <begin position="21"/>
        <end position="247"/>
    </location>
</feature>
<dbReference type="PATRIC" id="fig|1305731.5.peg.2735"/>
<dbReference type="Pfam" id="PF00497">
    <property type="entry name" value="SBP_bac_3"/>
    <property type="match status" value="1"/>
</dbReference>
<dbReference type="AlphaFoldDB" id="A0A0P7YIN4"/>
<dbReference type="OrthoDB" id="8587856at2"/>
<dbReference type="PROSITE" id="PS51257">
    <property type="entry name" value="PROKAR_LIPOPROTEIN"/>
    <property type="match status" value="1"/>
</dbReference>
<sequence>MKGKIGLILALMLASGCATATEELRIYTEQYPPYNMTTNGQPFAHSERDITGLCTDVLKAVLEQSSMKYSIKLRDLSYGLNRSEQHPNHGIYCVSKTADREPAFDWVGPLASIKWTLFAKAGTTIQLNKLDDAKNYRIGGYRGDVMTTYLEEKGFNVSAISTNGLNARRLEQDQIDLWVADGLAGPYLAADASDVTDLEQALVFRETPMYLAVNKNTDPDIIKALNQSFQALVNSGEIETISRAYGF</sequence>
<evidence type="ECO:0000256" key="1">
    <source>
        <dbReference type="SAM" id="SignalP"/>
    </source>
</evidence>
<proteinExistence type="predicted"/>
<accession>A0A0P7YIN4</accession>
<evidence type="ECO:0000259" key="2">
    <source>
        <dbReference type="Pfam" id="PF00497"/>
    </source>
</evidence>
<dbReference type="Gene3D" id="3.40.190.10">
    <property type="entry name" value="Periplasmic binding protein-like II"/>
    <property type="match status" value="2"/>
</dbReference>
<dbReference type="PANTHER" id="PTHR38834:SF3">
    <property type="entry name" value="SOLUTE-BINDING PROTEIN FAMILY 3_N-TERMINAL DOMAIN-CONTAINING PROTEIN"/>
    <property type="match status" value="1"/>
</dbReference>
<dbReference type="SUPFAM" id="SSF53850">
    <property type="entry name" value="Periplasmic binding protein-like II"/>
    <property type="match status" value="1"/>
</dbReference>
<dbReference type="EMBL" id="LJZQ01000006">
    <property type="protein sequence ID" value="KPQ29415.1"/>
    <property type="molecule type" value="Genomic_DNA"/>
</dbReference>
<dbReference type="Proteomes" id="UP000050416">
    <property type="component" value="Unassembled WGS sequence"/>
</dbReference>
<gene>
    <name evidence="3" type="ORF">HLUCCX14_06140</name>
</gene>
<name>A0A0P7YIN4_9GAMM</name>
<organism evidence="3 4">
    <name type="scientific">Marinobacter excellens HL-55</name>
    <dbReference type="NCBI Taxonomy" id="1305731"/>
    <lineage>
        <taxon>Bacteria</taxon>
        <taxon>Pseudomonadati</taxon>
        <taxon>Pseudomonadota</taxon>
        <taxon>Gammaproteobacteria</taxon>
        <taxon>Pseudomonadales</taxon>
        <taxon>Marinobacteraceae</taxon>
        <taxon>Marinobacter</taxon>
    </lineage>
</organism>
<evidence type="ECO:0000313" key="3">
    <source>
        <dbReference type="EMBL" id="KPQ29415.1"/>
    </source>
</evidence>
<protein>
    <submittedName>
        <fullName evidence="3">Amino acid ABC transporter substrate-binding protein, PAAT family</fullName>
    </submittedName>
</protein>
<comment type="caution">
    <text evidence="3">The sequence shown here is derived from an EMBL/GenBank/DDBJ whole genome shotgun (WGS) entry which is preliminary data.</text>
</comment>
<dbReference type="STRING" id="1305731.GCA_000934705_00264"/>
<dbReference type="PANTHER" id="PTHR38834">
    <property type="entry name" value="PERIPLASMIC SUBSTRATE BINDING PROTEIN FAMILY 3"/>
    <property type="match status" value="1"/>
</dbReference>
<evidence type="ECO:0000313" key="4">
    <source>
        <dbReference type="Proteomes" id="UP000050416"/>
    </source>
</evidence>